<evidence type="ECO:0000256" key="1">
    <source>
        <dbReference type="ARBA" id="ARBA00000707"/>
    </source>
</evidence>
<dbReference type="GO" id="GO:0030968">
    <property type="term" value="P:endoplasmic reticulum unfolded protein response"/>
    <property type="evidence" value="ECO:0007669"/>
    <property type="project" value="TreeGrafter"/>
</dbReference>
<dbReference type="InterPro" id="IPR048857">
    <property type="entry name" value="OTU1_Ubl"/>
</dbReference>
<dbReference type="GO" id="GO:0008270">
    <property type="term" value="F:zinc ion binding"/>
    <property type="evidence" value="ECO:0007669"/>
    <property type="project" value="UniProtKB-KW"/>
</dbReference>
<dbReference type="EC" id="3.4.19.12" evidence="6"/>
<name>A0A448X1T3_9PLAT</name>
<dbReference type="Proteomes" id="UP000784294">
    <property type="component" value="Unassembled WGS sequence"/>
</dbReference>
<comment type="caution">
    <text evidence="8">The sequence shown here is derived from an EMBL/GenBank/DDBJ whole genome shotgun (WGS) entry which is preliminary data.</text>
</comment>
<evidence type="ECO:0000313" key="9">
    <source>
        <dbReference type="Proteomes" id="UP000784294"/>
    </source>
</evidence>
<keyword evidence="9" id="KW-1185">Reference proteome</keyword>
<gene>
    <name evidence="8" type="ORF">PXEA_LOCUS19278</name>
</gene>
<sequence length="236" mass="25914">MFKVEDANVLEKEGASSGVTHGTGRVLRLRCKYKAGNILLQALTDLATLNELLSEISKSTGVDRRILSLFHGYPPKPIDLSSDKLELRLYQVTFNCIPILSGDTLVVDELSKSASPSLNAKQQPTQNSFESLTNRDDNLCHSGPTIDFEGFVRVVAPSDNSCLFTSVHFCLSNAQCGIKLPFNPTTSSYTIPSDPEATSQSRQLIAAIVTSQPDVYTHAMLGLSNDQYCKRIMRVR</sequence>
<dbReference type="AlphaFoldDB" id="A0A448X1T3"/>
<evidence type="ECO:0000259" key="7">
    <source>
        <dbReference type="Pfam" id="PF21403"/>
    </source>
</evidence>
<keyword evidence="4 6" id="KW-0378">Hydrolase</keyword>
<dbReference type="GO" id="GO:0005634">
    <property type="term" value="C:nucleus"/>
    <property type="evidence" value="ECO:0007669"/>
    <property type="project" value="TreeGrafter"/>
</dbReference>
<dbReference type="PANTHER" id="PTHR13312:SF0">
    <property type="entry name" value="UBIQUITIN THIOESTERASE OTU1"/>
    <property type="match status" value="1"/>
</dbReference>
<evidence type="ECO:0000313" key="8">
    <source>
        <dbReference type="EMBL" id="VEL25838.1"/>
    </source>
</evidence>
<dbReference type="Gene3D" id="3.10.20.90">
    <property type="entry name" value="Phosphatidylinositol 3-kinase Catalytic Subunit, Chain A, domain 1"/>
    <property type="match status" value="1"/>
</dbReference>
<evidence type="ECO:0000256" key="6">
    <source>
        <dbReference type="RuleBase" id="RU367104"/>
    </source>
</evidence>
<dbReference type="Gene3D" id="3.90.70.80">
    <property type="match status" value="1"/>
</dbReference>
<dbReference type="PANTHER" id="PTHR13312">
    <property type="entry name" value="HIV-INDUCED PROTEIN-7-LIKE PROTEASE"/>
    <property type="match status" value="1"/>
</dbReference>
<evidence type="ECO:0000256" key="4">
    <source>
        <dbReference type="ARBA" id="ARBA00022801"/>
    </source>
</evidence>
<dbReference type="GO" id="GO:0016579">
    <property type="term" value="P:protein deubiquitination"/>
    <property type="evidence" value="ECO:0007669"/>
    <property type="project" value="TreeGrafter"/>
</dbReference>
<protein>
    <recommendedName>
        <fullName evidence="6">Ubiquitin thioesterase OTU</fullName>
        <ecNumber evidence="6">3.4.19.12</ecNumber>
    </recommendedName>
</protein>
<comment type="catalytic activity">
    <reaction evidence="1 6">
        <text>Thiol-dependent hydrolysis of ester, thioester, amide, peptide and isopeptide bonds formed by the C-terminal Gly of ubiquitin (a 76-residue protein attached to proteins as an intracellular targeting signal).</text>
        <dbReference type="EC" id="3.4.19.12"/>
    </reaction>
</comment>
<evidence type="ECO:0000256" key="3">
    <source>
        <dbReference type="ARBA" id="ARBA00022786"/>
    </source>
</evidence>
<organism evidence="8 9">
    <name type="scientific">Protopolystoma xenopodis</name>
    <dbReference type="NCBI Taxonomy" id="117903"/>
    <lineage>
        <taxon>Eukaryota</taxon>
        <taxon>Metazoa</taxon>
        <taxon>Spiralia</taxon>
        <taxon>Lophotrochozoa</taxon>
        <taxon>Platyhelminthes</taxon>
        <taxon>Monogenea</taxon>
        <taxon>Polyopisthocotylea</taxon>
        <taxon>Polystomatidea</taxon>
        <taxon>Polystomatidae</taxon>
        <taxon>Protopolystoma</taxon>
    </lineage>
</organism>
<comment type="subcellular location">
    <subcellularLocation>
        <location evidence="6">Cytoplasm</location>
    </subcellularLocation>
</comment>
<feature type="domain" description="OTU1 Ubl" evidence="7">
    <location>
        <begin position="28"/>
        <end position="78"/>
    </location>
</feature>
<dbReference type="OrthoDB" id="65596at2759"/>
<comment type="function">
    <text evidence="6">Hydrolase that can remove conjugated ubiquitin from proteins and may therefore play an important regulatory role at the level of protein turnover by preventing degradation.</text>
</comment>
<keyword evidence="5 6" id="KW-0788">Thiol protease</keyword>
<keyword evidence="6" id="KW-0963">Cytoplasm</keyword>
<dbReference type="EMBL" id="CAAALY010076520">
    <property type="protein sequence ID" value="VEL25838.1"/>
    <property type="molecule type" value="Genomic_DNA"/>
</dbReference>
<reference evidence="8" key="1">
    <citation type="submission" date="2018-11" db="EMBL/GenBank/DDBJ databases">
        <authorList>
            <consortium name="Pathogen Informatics"/>
        </authorList>
    </citation>
    <scope>NUCLEOTIDE SEQUENCE</scope>
</reference>
<keyword evidence="2" id="KW-0645">Protease</keyword>
<accession>A0A448X1T3</accession>
<dbReference type="GO" id="GO:0036503">
    <property type="term" value="P:ERAD pathway"/>
    <property type="evidence" value="ECO:0007669"/>
    <property type="project" value="TreeGrafter"/>
</dbReference>
<dbReference type="GO" id="GO:0005829">
    <property type="term" value="C:cytosol"/>
    <property type="evidence" value="ECO:0007669"/>
    <property type="project" value="TreeGrafter"/>
</dbReference>
<evidence type="ECO:0000256" key="5">
    <source>
        <dbReference type="ARBA" id="ARBA00022807"/>
    </source>
</evidence>
<keyword evidence="3 6" id="KW-0833">Ubl conjugation pathway</keyword>
<dbReference type="Pfam" id="PF21403">
    <property type="entry name" value="OTU1_UBXL"/>
    <property type="match status" value="1"/>
</dbReference>
<dbReference type="CDD" id="cd17059">
    <property type="entry name" value="Ubl_OTU1"/>
    <property type="match status" value="1"/>
</dbReference>
<proteinExistence type="predicted"/>
<dbReference type="GO" id="GO:0004843">
    <property type="term" value="F:cysteine-type deubiquitinase activity"/>
    <property type="evidence" value="ECO:0007669"/>
    <property type="project" value="UniProtKB-UniRule"/>
</dbReference>
<evidence type="ECO:0000256" key="2">
    <source>
        <dbReference type="ARBA" id="ARBA00022670"/>
    </source>
</evidence>